<evidence type="ECO:0000256" key="2">
    <source>
        <dbReference type="SAM" id="Phobius"/>
    </source>
</evidence>
<keyword evidence="1" id="KW-0479">Metal-binding</keyword>
<name>A0AAV1DE59_OLDCO</name>
<keyword evidence="1" id="KW-0862">Zinc</keyword>
<dbReference type="Gene3D" id="3.30.40.10">
    <property type="entry name" value="Zinc/RING finger domain, C3HC4 (zinc finger)"/>
    <property type="match status" value="1"/>
</dbReference>
<keyword evidence="5" id="KW-1185">Reference proteome</keyword>
<dbReference type="EMBL" id="OX459122">
    <property type="protein sequence ID" value="CAI9105691.1"/>
    <property type="molecule type" value="Genomic_DNA"/>
</dbReference>
<dbReference type="Proteomes" id="UP001161247">
    <property type="component" value="Chromosome 5"/>
</dbReference>
<dbReference type="PANTHER" id="PTHR45676:SF41">
    <property type="entry name" value="RING-H2 FINGER PROTEIN ATL66"/>
    <property type="match status" value="1"/>
</dbReference>
<dbReference type="Pfam" id="PF13639">
    <property type="entry name" value="zf-RING_2"/>
    <property type="match status" value="1"/>
</dbReference>
<accession>A0AAV1DE59</accession>
<keyword evidence="2" id="KW-0812">Transmembrane</keyword>
<organism evidence="4 5">
    <name type="scientific">Oldenlandia corymbosa var. corymbosa</name>
    <dbReference type="NCBI Taxonomy" id="529605"/>
    <lineage>
        <taxon>Eukaryota</taxon>
        <taxon>Viridiplantae</taxon>
        <taxon>Streptophyta</taxon>
        <taxon>Embryophyta</taxon>
        <taxon>Tracheophyta</taxon>
        <taxon>Spermatophyta</taxon>
        <taxon>Magnoliopsida</taxon>
        <taxon>eudicotyledons</taxon>
        <taxon>Gunneridae</taxon>
        <taxon>Pentapetalae</taxon>
        <taxon>asterids</taxon>
        <taxon>lamiids</taxon>
        <taxon>Gentianales</taxon>
        <taxon>Rubiaceae</taxon>
        <taxon>Rubioideae</taxon>
        <taxon>Spermacoceae</taxon>
        <taxon>Hedyotis-Oldenlandia complex</taxon>
        <taxon>Oldenlandia</taxon>
    </lineage>
</organism>
<protein>
    <submittedName>
        <fullName evidence="4">OLC1v1004674C1</fullName>
    </submittedName>
</protein>
<dbReference type="InterPro" id="IPR001841">
    <property type="entry name" value="Znf_RING"/>
</dbReference>
<dbReference type="SMART" id="SM00184">
    <property type="entry name" value="RING"/>
    <property type="match status" value="1"/>
</dbReference>
<dbReference type="GO" id="GO:0008270">
    <property type="term" value="F:zinc ion binding"/>
    <property type="evidence" value="ECO:0007669"/>
    <property type="project" value="UniProtKB-KW"/>
</dbReference>
<sequence>MHEIQAFGYLGAGLLAFIFSGICIKCMSEFCSRVIHRHTRSAAATAQAAAGRSGYREVVEETPSAASAAAVYSRVEAVGGGEEACSCASGSSSTSSTNSEDSLTDQKKDCLKKNCIICISEIENGEVCWELNACNHRFHADCIRKWVKKNSSCPLCRTLVIVHSL</sequence>
<evidence type="ECO:0000313" key="5">
    <source>
        <dbReference type="Proteomes" id="UP001161247"/>
    </source>
</evidence>
<keyword evidence="2" id="KW-0472">Membrane</keyword>
<dbReference type="SUPFAM" id="SSF57850">
    <property type="entry name" value="RING/U-box"/>
    <property type="match status" value="1"/>
</dbReference>
<proteinExistence type="predicted"/>
<dbReference type="InterPro" id="IPR013083">
    <property type="entry name" value="Znf_RING/FYVE/PHD"/>
</dbReference>
<keyword evidence="2" id="KW-1133">Transmembrane helix</keyword>
<dbReference type="AlphaFoldDB" id="A0AAV1DE59"/>
<keyword evidence="1" id="KW-0863">Zinc-finger</keyword>
<dbReference type="PROSITE" id="PS50089">
    <property type="entry name" value="ZF_RING_2"/>
    <property type="match status" value="1"/>
</dbReference>
<feature type="transmembrane region" description="Helical" evidence="2">
    <location>
        <begin position="6"/>
        <end position="27"/>
    </location>
</feature>
<evidence type="ECO:0000256" key="1">
    <source>
        <dbReference type="PROSITE-ProRule" id="PRU00175"/>
    </source>
</evidence>
<reference evidence="4" key="1">
    <citation type="submission" date="2023-03" db="EMBL/GenBank/DDBJ databases">
        <authorList>
            <person name="Julca I."/>
        </authorList>
    </citation>
    <scope>NUCLEOTIDE SEQUENCE</scope>
</reference>
<dbReference type="PANTHER" id="PTHR45676">
    <property type="entry name" value="RING-H2 FINGER PROTEIN ATL51-RELATED"/>
    <property type="match status" value="1"/>
</dbReference>
<evidence type="ECO:0000259" key="3">
    <source>
        <dbReference type="PROSITE" id="PS50089"/>
    </source>
</evidence>
<feature type="domain" description="RING-type" evidence="3">
    <location>
        <begin position="115"/>
        <end position="157"/>
    </location>
</feature>
<evidence type="ECO:0000313" key="4">
    <source>
        <dbReference type="EMBL" id="CAI9105691.1"/>
    </source>
</evidence>
<gene>
    <name evidence="4" type="ORF">OLC1_LOCUS14334</name>
</gene>